<dbReference type="InterPro" id="IPR000182">
    <property type="entry name" value="GNAT_dom"/>
</dbReference>
<feature type="domain" description="N-acetyltransferase" evidence="1">
    <location>
        <begin position="15"/>
        <end position="183"/>
    </location>
</feature>
<name>A0A401ULR6_9CLOT</name>
<dbReference type="Pfam" id="PF13302">
    <property type="entry name" value="Acetyltransf_3"/>
    <property type="match status" value="1"/>
</dbReference>
<accession>A0A401ULR6</accession>
<reference evidence="2 3" key="1">
    <citation type="submission" date="2018-11" db="EMBL/GenBank/DDBJ databases">
        <title>Genome sequencing and assembly of Clostridium tagluense strain A121.</title>
        <authorList>
            <person name="Murakami T."/>
            <person name="Segawa T."/>
            <person name="Shcherbakova V.A."/>
            <person name="Mori H."/>
            <person name="Yoshimura Y."/>
        </authorList>
    </citation>
    <scope>NUCLEOTIDE SEQUENCE [LARGE SCALE GENOMIC DNA]</scope>
    <source>
        <strain evidence="2 3">A121</strain>
    </source>
</reference>
<evidence type="ECO:0000313" key="3">
    <source>
        <dbReference type="Proteomes" id="UP000287872"/>
    </source>
</evidence>
<dbReference type="EMBL" id="BHYK01000010">
    <property type="protein sequence ID" value="GCD10476.1"/>
    <property type="molecule type" value="Genomic_DNA"/>
</dbReference>
<dbReference type="RefSeq" id="WP_125001172.1">
    <property type="nucleotide sequence ID" value="NZ_BHYK01000010.1"/>
</dbReference>
<dbReference type="SUPFAM" id="SSF55729">
    <property type="entry name" value="Acyl-CoA N-acyltransferases (Nat)"/>
    <property type="match status" value="1"/>
</dbReference>
<dbReference type="AlphaFoldDB" id="A0A401ULR6"/>
<gene>
    <name evidence="2" type="ORF">Ctaglu_20990</name>
</gene>
<dbReference type="Gene3D" id="3.40.630.30">
    <property type="match status" value="1"/>
</dbReference>
<dbReference type="GO" id="GO:0016747">
    <property type="term" value="F:acyltransferase activity, transferring groups other than amino-acyl groups"/>
    <property type="evidence" value="ECO:0007669"/>
    <property type="project" value="InterPro"/>
</dbReference>
<sequence>MLKHTGTKIIETQRLILRQFKEEDAADMFNNWASDNEVTRYVSWQTHSDIEVSKKLLKMWIDEYSSQENYNWAIEIKDNGSVVGSIGLMNIDNNIENCEIGYCIGKAFWNKGITTEAFSAVINFAFKEVGFERITGRHNVDNIASGRVMEKCALKYEGTLRKIHKINTGSLVDCKYYSILKEEYVPDERRKNHSK</sequence>
<dbReference type="PROSITE" id="PS51186">
    <property type="entry name" value="GNAT"/>
    <property type="match status" value="1"/>
</dbReference>
<keyword evidence="3" id="KW-1185">Reference proteome</keyword>
<evidence type="ECO:0000259" key="1">
    <source>
        <dbReference type="PROSITE" id="PS51186"/>
    </source>
</evidence>
<organism evidence="2 3">
    <name type="scientific">Clostridium tagluense</name>
    <dbReference type="NCBI Taxonomy" id="360422"/>
    <lineage>
        <taxon>Bacteria</taxon>
        <taxon>Bacillati</taxon>
        <taxon>Bacillota</taxon>
        <taxon>Clostridia</taxon>
        <taxon>Eubacteriales</taxon>
        <taxon>Clostridiaceae</taxon>
        <taxon>Clostridium</taxon>
    </lineage>
</organism>
<evidence type="ECO:0000313" key="2">
    <source>
        <dbReference type="EMBL" id="GCD10476.1"/>
    </source>
</evidence>
<comment type="caution">
    <text evidence="2">The sequence shown here is derived from an EMBL/GenBank/DDBJ whole genome shotgun (WGS) entry which is preliminary data.</text>
</comment>
<dbReference type="OrthoDB" id="9785602at2"/>
<dbReference type="PANTHER" id="PTHR43792">
    <property type="entry name" value="GNAT FAMILY, PUTATIVE (AFU_ORTHOLOGUE AFUA_3G00765)-RELATED-RELATED"/>
    <property type="match status" value="1"/>
</dbReference>
<dbReference type="InterPro" id="IPR051531">
    <property type="entry name" value="N-acetyltransferase"/>
</dbReference>
<proteinExistence type="predicted"/>
<keyword evidence="2" id="KW-0808">Transferase</keyword>
<dbReference type="Proteomes" id="UP000287872">
    <property type="component" value="Unassembled WGS sequence"/>
</dbReference>
<dbReference type="InterPro" id="IPR016181">
    <property type="entry name" value="Acyl_CoA_acyltransferase"/>
</dbReference>
<protein>
    <submittedName>
        <fullName evidence="2">GNAT family acetyltransferase</fullName>
    </submittedName>
</protein>